<dbReference type="EMBL" id="JAMRDG010000001">
    <property type="protein sequence ID" value="KAJ3700498.1"/>
    <property type="molecule type" value="Genomic_DNA"/>
</dbReference>
<dbReference type="InterPro" id="IPR004314">
    <property type="entry name" value="Neprosin"/>
</dbReference>
<feature type="domain" description="Neprosin PEP catalytic" evidence="1">
    <location>
        <begin position="28"/>
        <end position="259"/>
    </location>
</feature>
<dbReference type="PANTHER" id="PTHR31589">
    <property type="entry name" value="PROTEIN, PUTATIVE (DUF239)-RELATED-RELATED"/>
    <property type="match status" value="1"/>
</dbReference>
<evidence type="ECO:0000313" key="2">
    <source>
        <dbReference type="EMBL" id="KAJ3700498.1"/>
    </source>
</evidence>
<dbReference type="Pfam" id="PF14365">
    <property type="entry name" value="Neprosin_AP"/>
    <property type="match status" value="1"/>
</dbReference>
<dbReference type="Pfam" id="PF03080">
    <property type="entry name" value="Neprosin"/>
    <property type="match status" value="1"/>
</dbReference>
<evidence type="ECO:0000313" key="3">
    <source>
        <dbReference type="Proteomes" id="UP001210211"/>
    </source>
</evidence>
<dbReference type="PANTHER" id="PTHR31589:SF110">
    <property type="entry name" value="PROTEIN, PUTATIVE (DUF239)-RELATED"/>
    <property type="match status" value="1"/>
</dbReference>
<dbReference type="Proteomes" id="UP001210211">
    <property type="component" value="Unassembled WGS sequence"/>
</dbReference>
<dbReference type="AlphaFoldDB" id="A0AAD6ETC3"/>
<organism evidence="2 3">
    <name type="scientific">Rhynchospora tenuis</name>
    <dbReference type="NCBI Taxonomy" id="198213"/>
    <lineage>
        <taxon>Eukaryota</taxon>
        <taxon>Viridiplantae</taxon>
        <taxon>Streptophyta</taxon>
        <taxon>Embryophyta</taxon>
        <taxon>Tracheophyta</taxon>
        <taxon>Spermatophyta</taxon>
        <taxon>Magnoliopsida</taxon>
        <taxon>Liliopsida</taxon>
        <taxon>Poales</taxon>
        <taxon>Cyperaceae</taxon>
        <taxon>Cyperoideae</taxon>
        <taxon>Rhynchosporeae</taxon>
        <taxon>Rhynchospora</taxon>
    </lineage>
</organism>
<gene>
    <name evidence="2" type="ORF">LUZ61_004203</name>
</gene>
<sequence length="260" mass="28806">MVLRVDGRPRELSGDKYRDIFDCVDIYSQPALDHPLLQNHTIQMVPSSYPTGASVKFISESAVTQSSRAQYSVEARGLYGTQAKLSVYEPLVKANQSSEGAVYVMNGHDGTFNAIWAGWYVYPQLSGDFRARLHVAWDHKTKNWWLLFGNNMQPVGYWPDSLFSSLSGEASRLVWGGSIKTNPWLPSPPMGSGHFPSEGFGKAAYVYDIKIVDEHNTLRIPSSRFFTPHVNEHVCYDVAGLVDGVDGVGFYYGGPGGCNL</sequence>
<name>A0AAD6ETC3_9POAL</name>
<dbReference type="InterPro" id="IPR025521">
    <property type="entry name" value="Neprosin_propep"/>
</dbReference>
<proteinExistence type="predicted"/>
<dbReference type="PROSITE" id="PS52045">
    <property type="entry name" value="NEPROSIN_PEP_CD"/>
    <property type="match status" value="1"/>
</dbReference>
<protein>
    <recommendedName>
        <fullName evidence="1">Neprosin PEP catalytic domain-containing protein</fullName>
    </recommendedName>
</protein>
<keyword evidence="3" id="KW-1185">Reference proteome</keyword>
<comment type="caution">
    <text evidence="2">The sequence shown here is derived from an EMBL/GenBank/DDBJ whole genome shotgun (WGS) entry which is preliminary data.</text>
</comment>
<reference evidence="2 3" key="1">
    <citation type="journal article" date="2022" name="Cell">
        <title>Repeat-based holocentromeres influence genome architecture and karyotype evolution.</title>
        <authorList>
            <person name="Hofstatter P.G."/>
            <person name="Thangavel G."/>
            <person name="Lux T."/>
            <person name="Neumann P."/>
            <person name="Vondrak T."/>
            <person name="Novak P."/>
            <person name="Zhang M."/>
            <person name="Costa L."/>
            <person name="Castellani M."/>
            <person name="Scott A."/>
            <person name="Toegelov H."/>
            <person name="Fuchs J."/>
            <person name="Mata-Sucre Y."/>
            <person name="Dias Y."/>
            <person name="Vanzela A.L.L."/>
            <person name="Huettel B."/>
            <person name="Almeida C.C.S."/>
            <person name="Simkova H."/>
            <person name="Souza G."/>
            <person name="Pedrosa-Harand A."/>
            <person name="Macas J."/>
            <person name="Mayer K.F.X."/>
            <person name="Houben A."/>
            <person name="Marques A."/>
        </authorList>
    </citation>
    <scope>NUCLEOTIDE SEQUENCE [LARGE SCALE GENOMIC DNA]</scope>
    <source>
        <strain evidence="2">RhyTen1mFocal</strain>
    </source>
</reference>
<evidence type="ECO:0000259" key="1">
    <source>
        <dbReference type="PROSITE" id="PS52045"/>
    </source>
</evidence>
<dbReference type="InterPro" id="IPR053168">
    <property type="entry name" value="Glutamic_endopeptidase"/>
</dbReference>
<accession>A0AAD6ETC3</accession>